<feature type="signal peptide" evidence="2">
    <location>
        <begin position="1"/>
        <end position="25"/>
    </location>
</feature>
<dbReference type="Proteomes" id="UP000247727">
    <property type="component" value="Unassembled WGS sequence"/>
</dbReference>
<keyword evidence="4" id="KW-1185">Reference proteome</keyword>
<protein>
    <recommendedName>
        <fullName evidence="5">YpeB-like protein with protease inhibitory function</fullName>
    </recommendedName>
</protein>
<accession>A0A318TXP4</accession>
<gene>
    <name evidence="3" type="ORF">C8J30_10827</name>
</gene>
<evidence type="ECO:0000256" key="2">
    <source>
        <dbReference type="SAM" id="SignalP"/>
    </source>
</evidence>
<feature type="compositionally biased region" description="Basic and acidic residues" evidence="1">
    <location>
        <begin position="69"/>
        <end position="83"/>
    </location>
</feature>
<feature type="compositionally biased region" description="Pro residues" evidence="1">
    <location>
        <begin position="85"/>
        <end position="107"/>
    </location>
</feature>
<name>A0A318TXP4_9RHOB</name>
<feature type="compositionally biased region" description="Gly residues" evidence="1">
    <location>
        <begin position="138"/>
        <end position="164"/>
    </location>
</feature>
<evidence type="ECO:0000313" key="4">
    <source>
        <dbReference type="Proteomes" id="UP000247727"/>
    </source>
</evidence>
<feature type="region of interest" description="Disordered" evidence="1">
    <location>
        <begin position="69"/>
        <end position="164"/>
    </location>
</feature>
<evidence type="ECO:0000256" key="1">
    <source>
        <dbReference type="SAM" id="MobiDB-lite"/>
    </source>
</evidence>
<feature type="chain" id="PRO_5016401936" description="YpeB-like protein with protease inhibitory function" evidence="2">
    <location>
        <begin position="26"/>
        <end position="164"/>
    </location>
</feature>
<organism evidence="3 4">
    <name type="scientific">Rhodobacter viridis</name>
    <dbReference type="NCBI Taxonomy" id="1054202"/>
    <lineage>
        <taxon>Bacteria</taxon>
        <taxon>Pseudomonadati</taxon>
        <taxon>Pseudomonadota</taxon>
        <taxon>Alphaproteobacteria</taxon>
        <taxon>Rhodobacterales</taxon>
        <taxon>Rhodobacter group</taxon>
        <taxon>Rhodobacter</taxon>
    </lineage>
</organism>
<comment type="caution">
    <text evidence="3">The sequence shown here is derived from an EMBL/GenBank/DDBJ whole genome shotgun (WGS) entry which is preliminary data.</text>
</comment>
<dbReference type="RefSeq" id="WP_181420854.1">
    <property type="nucleotide sequence ID" value="NZ_QJTK01000008.1"/>
</dbReference>
<feature type="compositionally biased region" description="Basic and acidic residues" evidence="1">
    <location>
        <begin position="123"/>
        <end position="137"/>
    </location>
</feature>
<proteinExistence type="predicted"/>
<sequence>MRSPFPRLVRVAPLALGAVVCSASASLAETQDEIVSQMQAEGYSSIEVSTTWLNRVRIVGEGMPGAREVVIDPRNGEVLRDFTDPTPPADMPNPPDHPPPPAGPGPGFPGGQDRAPPPGGPAGHDHPGGPAGHDHPDGPGGRGGGPGGPGGPGDGPGHSAPGGN</sequence>
<evidence type="ECO:0008006" key="5">
    <source>
        <dbReference type="Google" id="ProtNLM"/>
    </source>
</evidence>
<dbReference type="AlphaFoldDB" id="A0A318TXP4"/>
<reference evidence="3 4" key="1">
    <citation type="submission" date="2018-06" db="EMBL/GenBank/DDBJ databases">
        <title>Genomic Encyclopedia of Type Strains, Phase III (KMG-III): the genomes of soil and plant-associated and newly described type strains.</title>
        <authorList>
            <person name="Whitman W."/>
        </authorList>
    </citation>
    <scope>NUCLEOTIDE SEQUENCE [LARGE SCALE GENOMIC DNA]</scope>
    <source>
        <strain evidence="3 4">JA737</strain>
    </source>
</reference>
<evidence type="ECO:0000313" key="3">
    <source>
        <dbReference type="EMBL" id="PYF09455.1"/>
    </source>
</evidence>
<dbReference type="EMBL" id="QJTK01000008">
    <property type="protein sequence ID" value="PYF09455.1"/>
    <property type="molecule type" value="Genomic_DNA"/>
</dbReference>
<keyword evidence="2" id="KW-0732">Signal</keyword>